<feature type="compositionally biased region" description="Polar residues" evidence="1">
    <location>
        <begin position="1"/>
        <end position="10"/>
    </location>
</feature>
<evidence type="ECO:0000256" key="1">
    <source>
        <dbReference type="SAM" id="MobiDB-lite"/>
    </source>
</evidence>
<proteinExistence type="predicted"/>
<name>A0AAD8N8J0_9APIA</name>
<gene>
    <name evidence="2" type="ORF">POM88_005370</name>
</gene>
<accession>A0AAD8N8J0</accession>
<feature type="compositionally biased region" description="Basic and acidic residues" evidence="1">
    <location>
        <begin position="69"/>
        <end position="82"/>
    </location>
</feature>
<feature type="region of interest" description="Disordered" evidence="1">
    <location>
        <begin position="1"/>
        <end position="27"/>
    </location>
</feature>
<reference evidence="2" key="2">
    <citation type="submission" date="2023-05" db="EMBL/GenBank/DDBJ databases">
        <authorList>
            <person name="Schelkunov M.I."/>
        </authorList>
    </citation>
    <scope>NUCLEOTIDE SEQUENCE</scope>
    <source>
        <strain evidence="2">Hsosn_3</strain>
        <tissue evidence="2">Leaf</tissue>
    </source>
</reference>
<evidence type="ECO:0000313" key="2">
    <source>
        <dbReference type="EMBL" id="KAK1405765.1"/>
    </source>
</evidence>
<sequence length="102" mass="11298">MGRGPTTRSRANAAAKPGTEDATEKERTCSSIQLGISVNPLIELPQAADTGNGSMADFFVMCKRPQQEAEKMKVKKEKAESKRPKRKKLLQLQVRRLSQILS</sequence>
<feature type="compositionally biased region" description="Basic and acidic residues" evidence="1">
    <location>
        <begin position="18"/>
        <end position="27"/>
    </location>
</feature>
<comment type="caution">
    <text evidence="2">The sequence shown here is derived from an EMBL/GenBank/DDBJ whole genome shotgun (WGS) entry which is preliminary data.</text>
</comment>
<evidence type="ECO:0000313" key="3">
    <source>
        <dbReference type="Proteomes" id="UP001237642"/>
    </source>
</evidence>
<protein>
    <submittedName>
        <fullName evidence="2">Uncharacterized protein</fullName>
    </submittedName>
</protein>
<reference evidence="2" key="1">
    <citation type="submission" date="2023-02" db="EMBL/GenBank/DDBJ databases">
        <title>Genome of toxic invasive species Heracleum sosnowskyi carries increased number of genes despite the absence of recent whole-genome duplications.</title>
        <authorList>
            <person name="Schelkunov M."/>
            <person name="Shtratnikova V."/>
            <person name="Makarenko M."/>
            <person name="Klepikova A."/>
            <person name="Omelchenko D."/>
            <person name="Novikova G."/>
            <person name="Obukhova E."/>
            <person name="Bogdanov V."/>
            <person name="Penin A."/>
            <person name="Logacheva M."/>
        </authorList>
    </citation>
    <scope>NUCLEOTIDE SEQUENCE</scope>
    <source>
        <strain evidence="2">Hsosn_3</strain>
        <tissue evidence="2">Leaf</tissue>
    </source>
</reference>
<dbReference type="AlphaFoldDB" id="A0AAD8N8J0"/>
<feature type="region of interest" description="Disordered" evidence="1">
    <location>
        <begin position="69"/>
        <end position="91"/>
    </location>
</feature>
<dbReference type="EMBL" id="JAUIZM010000001">
    <property type="protein sequence ID" value="KAK1405765.1"/>
    <property type="molecule type" value="Genomic_DNA"/>
</dbReference>
<dbReference type="Proteomes" id="UP001237642">
    <property type="component" value="Unassembled WGS sequence"/>
</dbReference>
<organism evidence="2 3">
    <name type="scientific">Heracleum sosnowskyi</name>
    <dbReference type="NCBI Taxonomy" id="360622"/>
    <lineage>
        <taxon>Eukaryota</taxon>
        <taxon>Viridiplantae</taxon>
        <taxon>Streptophyta</taxon>
        <taxon>Embryophyta</taxon>
        <taxon>Tracheophyta</taxon>
        <taxon>Spermatophyta</taxon>
        <taxon>Magnoliopsida</taxon>
        <taxon>eudicotyledons</taxon>
        <taxon>Gunneridae</taxon>
        <taxon>Pentapetalae</taxon>
        <taxon>asterids</taxon>
        <taxon>campanulids</taxon>
        <taxon>Apiales</taxon>
        <taxon>Apiaceae</taxon>
        <taxon>Apioideae</taxon>
        <taxon>apioid superclade</taxon>
        <taxon>Tordylieae</taxon>
        <taxon>Tordyliinae</taxon>
        <taxon>Heracleum</taxon>
    </lineage>
</organism>
<keyword evidence="3" id="KW-1185">Reference proteome</keyword>